<evidence type="ECO:0008006" key="3">
    <source>
        <dbReference type="Google" id="ProtNLM"/>
    </source>
</evidence>
<evidence type="ECO:0000313" key="1">
    <source>
        <dbReference type="EMBL" id="MDM8561951.1"/>
    </source>
</evidence>
<accession>A0ABT7VQK7</accession>
<protein>
    <recommendedName>
        <fullName evidence="3">Toxin SymE-like domain-containing protein</fullName>
    </recommendedName>
</protein>
<dbReference type="EMBL" id="JAUCGM010000026">
    <property type="protein sequence ID" value="MDM8561951.1"/>
    <property type="molecule type" value="Genomic_DNA"/>
</dbReference>
<proteinExistence type="predicted"/>
<reference evidence="1" key="1">
    <citation type="submission" date="2023-06" db="EMBL/GenBank/DDBJ databases">
        <title>Uncultivated large filamentous bacteria from sulfidic sediments reveal new species and different genomic features in energy metabolism and defense.</title>
        <authorList>
            <person name="Fonseca A."/>
        </authorList>
    </citation>
    <scope>NUCLEOTIDE SEQUENCE</scope>
    <source>
        <strain evidence="1">HSG4</strain>
    </source>
</reference>
<keyword evidence="2" id="KW-1185">Reference proteome</keyword>
<evidence type="ECO:0000313" key="2">
    <source>
        <dbReference type="Proteomes" id="UP001171945"/>
    </source>
</evidence>
<sequence>MVNGEWLMVNGEWLMNFNININHLLGISVVYSIGKCYNTPISGTY</sequence>
<dbReference type="Proteomes" id="UP001171945">
    <property type="component" value="Unassembled WGS sequence"/>
</dbReference>
<organism evidence="1 2">
    <name type="scientific">Candidatus Marithioploca araucensis</name>
    <dbReference type="NCBI Taxonomy" id="70273"/>
    <lineage>
        <taxon>Bacteria</taxon>
        <taxon>Pseudomonadati</taxon>
        <taxon>Pseudomonadota</taxon>
        <taxon>Gammaproteobacteria</taxon>
        <taxon>Thiotrichales</taxon>
        <taxon>Thiotrichaceae</taxon>
        <taxon>Candidatus Marithioploca</taxon>
    </lineage>
</organism>
<name>A0ABT7VQK7_9GAMM</name>
<comment type="caution">
    <text evidence="1">The sequence shown here is derived from an EMBL/GenBank/DDBJ whole genome shotgun (WGS) entry which is preliminary data.</text>
</comment>
<gene>
    <name evidence="1" type="ORF">QUF54_01190</name>
</gene>